<gene>
    <name evidence="3" type="ORF">ACFQHR_16225</name>
</gene>
<evidence type="ECO:0000313" key="4">
    <source>
        <dbReference type="Proteomes" id="UP001596405"/>
    </source>
</evidence>
<dbReference type="Proteomes" id="UP001596405">
    <property type="component" value="Unassembled WGS sequence"/>
</dbReference>
<dbReference type="Gene3D" id="3.90.226.10">
    <property type="entry name" value="2-enoyl-CoA Hydratase, Chain A, domain 1"/>
    <property type="match status" value="1"/>
</dbReference>
<dbReference type="RefSeq" id="WP_239693325.1">
    <property type="nucleotide sequence ID" value="NZ_JBHSYQ010000015.1"/>
</dbReference>
<protein>
    <submittedName>
        <fullName evidence="3">Enoyl-CoA hydratase/isomerase family protein</fullName>
    </submittedName>
</protein>
<dbReference type="PROSITE" id="PS00166">
    <property type="entry name" value="ENOYL_COA_HYDRATASE"/>
    <property type="match status" value="1"/>
</dbReference>
<name>A0ABW2DRQ0_9BACT</name>
<proteinExistence type="inferred from homology"/>
<dbReference type="PANTHER" id="PTHR42964:SF1">
    <property type="entry name" value="POLYKETIDE BIOSYNTHESIS ENOYL-COA HYDRATASE PKSH-RELATED"/>
    <property type="match status" value="1"/>
</dbReference>
<dbReference type="Gene3D" id="1.10.12.10">
    <property type="entry name" value="Lyase 2-enoyl-coa Hydratase, Chain A, domain 2"/>
    <property type="match status" value="1"/>
</dbReference>
<evidence type="ECO:0000256" key="1">
    <source>
        <dbReference type="ARBA" id="ARBA00005254"/>
    </source>
</evidence>
<reference evidence="4" key="1">
    <citation type="journal article" date="2019" name="Int. J. Syst. Evol. Microbiol.">
        <title>The Global Catalogue of Microorganisms (GCM) 10K type strain sequencing project: providing services to taxonomists for standard genome sequencing and annotation.</title>
        <authorList>
            <consortium name="The Broad Institute Genomics Platform"/>
            <consortium name="The Broad Institute Genome Sequencing Center for Infectious Disease"/>
            <person name="Wu L."/>
            <person name="Ma J."/>
        </authorList>
    </citation>
    <scope>NUCLEOTIDE SEQUENCE [LARGE SCALE GENOMIC DNA]</scope>
    <source>
        <strain evidence="4">CGMCC 4.7393</strain>
    </source>
</reference>
<dbReference type="InterPro" id="IPR029045">
    <property type="entry name" value="ClpP/crotonase-like_dom_sf"/>
</dbReference>
<evidence type="ECO:0000256" key="2">
    <source>
        <dbReference type="RuleBase" id="RU003707"/>
    </source>
</evidence>
<dbReference type="CDD" id="cd06558">
    <property type="entry name" value="crotonase-like"/>
    <property type="match status" value="1"/>
</dbReference>
<sequence>MTDDTMTTTETLALRYISYECTDRVAYITLNRPEKRNALNDEVVTELKKAFDHAEFDENCKVVILKAVGPVFCAGADLEYLQKLQHNTFQENLEDSTHLMQLFYQIYTLKKVVIAQVHGHAIAGGCGLATVCDFSFTVPSAKFGYTEVKIGFLPAIVKVFLLRKIGEARAKELLLTGDLISAERAKTIGLINEVVPEEELSERVLELAQRLCVQNSGQSMEVTKEMIARVQQLPLKDALEYAAERNALARSTEDCQRGIQSFLDKEPLTW</sequence>
<accession>A0ABW2DRQ0</accession>
<dbReference type="PANTHER" id="PTHR42964">
    <property type="entry name" value="ENOYL-COA HYDRATASE"/>
    <property type="match status" value="1"/>
</dbReference>
<dbReference type="Pfam" id="PF00378">
    <property type="entry name" value="ECH_1"/>
    <property type="match status" value="1"/>
</dbReference>
<comment type="caution">
    <text evidence="3">The sequence shown here is derived from an EMBL/GenBank/DDBJ whole genome shotgun (WGS) entry which is preliminary data.</text>
</comment>
<dbReference type="InterPro" id="IPR018376">
    <property type="entry name" value="Enoyl-CoA_hyd/isom_CS"/>
</dbReference>
<dbReference type="EMBL" id="JBHSYQ010000015">
    <property type="protein sequence ID" value="MFC6999183.1"/>
    <property type="molecule type" value="Genomic_DNA"/>
</dbReference>
<dbReference type="InterPro" id="IPR014748">
    <property type="entry name" value="Enoyl-CoA_hydra_C"/>
</dbReference>
<organism evidence="3 4">
    <name type="scientific">Rufibacter roseus</name>
    <dbReference type="NCBI Taxonomy" id="1567108"/>
    <lineage>
        <taxon>Bacteria</taxon>
        <taxon>Pseudomonadati</taxon>
        <taxon>Bacteroidota</taxon>
        <taxon>Cytophagia</taxon>
        <taxon>Cytophagales</taxon>
        <taxon>Hymenobacteraceae</taxon>
        <taxon>Rufibacter</taxon>
    </lineage>
</organism>
<keyword evidence="4" id="KW-1185">Reference proteome</keyword>
<dbReference type="InterPro" id="IPR051683">
    <property type="entry name" value="Enoyl-CoA_Hydratase/Isomerase"/>
</dbReference>
<dbReference type="InterPro" id="IPR001753">
    <property type="entry name" value="Enoyl-CoA_hydra/iso"/>
</dbReference>
<comment type="similarity">
    <text evidence="1 2">Belongs to the enoyl-CoA hydratase/isomerase family.</text>
</comment>
<dbReference type="SUPFAM" id="SSF52096">
    <property type="entry name" value="ClpP/crotonase"/>
    <property type="match status" value="1"/>
</dbReference>
<evidence type="ECO:0000313" key="3">
    <source>
        <dbReference type="EMBL" id="MFC6999183.1"/>
    </source>
</evidence>